<gene>
    <name evidence="9" type="ORF">GYMLUDRAFT_245391</name>
</gene>
<evidence type="ECO:0000256" key="3">
    <source>
        <dbReference type="ARBA" id="ARBA00022603"/>
    </source>
</evidence>
<keyword evidence="3" id="KW-0489">Methyltransferase</keyword>
<dbReference type="EMBL" id="KN834780">
    <property type="protein sequence ID" value="KIK59319.1"/>
    <property type="molecule type" value="Genomic_DNA"/>
</dbReference>
<sequence length="515" mass="55205">MTSSAAVSSVAITGGFSMPKPGASLPYCCVHIRYPTLPNSWLRRSRSAASFYGSTGSRHLILFYNPSILSFNYTHLQALSFMEHKCQYDGLPRLIGALQITITANGQGCRLAGRFKREVDVGYQETWGVLWEFGTGSLSNGGRWKFNFISGAGTGGSRRLRRYGHTVNSKLARASAADPEPLFCRGQLADIVLADKLAPAPVLALIPSHVEVIIARKFPGNADRTQQEMIKRAVYEARRGRCVVRLKQGDPAIYGQFDEEVLYFCNPPSLPPPSLSTSTSRTSPTSSPLQIPLPPTLVIPGVSSALAAPTMFNMPCTQRGAATSFLITSPVGKGGKALEMPKYERGRTVAILMGVARLGSVVKALLGSASMPDQRVIESTLEDVERAMESAEVGGQRPPGMMVMGGGVGEDGEGAGGKKRKKSGNNGNDGNGNGVLDHGGNVDDNGNNTPAEDVKIVAGVMHEDGVAMVKKAGAAVIDKAKQRKQDIHRVHQWLGDGICWRVREGLSPAWDLFNL</sequence>
<feature type="domain" description="Tetrapyrrole methylase" evidence="8">
    <location>
        <begin position="298"/>
        <end position="382"/>
    </location>
</feature>
<dbReference type="GO" id="GO:0019354">
    <property type="term" value="P:siroheme biosynthetic process"/>
    <property type="evidence" value="ECO:0007669"/>
    <property type="project" value="TreeGrafter"/>
</dbReference>
<dbReference type="PANTHER" id="PTHR45790">
    <property type="entry name" value="SIROHEME SYNTHASE-RELATED"/>
    <property type="match status" value="1"/>
</dbReference>
<evidence type="ECO:0000256" key="2">
    <source>
        <dbReference type="ARBA" id="ARBA00022481"/>
    </source>
</evidence>
<keyword evidence="2" id="KW-0488">Methylation</keyword>
<evidence type="ECO:0000313" key="10">
    <source>
        <dbReference type="Proteomes" id="UP000053593"/>
    </source>
</evidence>
<evidence type="ECO:0000313" key="9">
    <source>
        <dbReference type="EMBL" id="KIK59319.1"/>
    </source>
</evidence>
<dbReference type="PANTHER" id="PTHR45790:SF6">
    <property type="entry name" value="UROPORPHYRINOGEN-III C-METHYLTRANSFERASE"/>
    <property type="match status" value="1"/>
</dbReference>
<dbReference type="Proteomes" id="UP000053593">
    <property type="component" value="Unassembled WGS sequence"/>
</dbReference>
<dbReference type="SUPFAM" id="SSF53790">
    <property type="entry name" value="Tetrapyrrole methylase"/>
    <property type="match status" value="1"/>
</dbReference>
<evidence type="ECO:0000256" key="4">
    <source>
        <dbReference type="ARBA" id="ARBA00022679"/>
    </source>
</evidence>
<protein>
    <submittedName>
        <fullName evidence="9">Unplaced genomic scaffold GYMLUscaffold_32, whole genome shotgun sequence</fullName>
    </submittedName>
</protein>
<feature type="region of interest" description="Disordered" evidence="7">
    <location>
        <begin position="390"/>
        <end position="450"/>
    </location>
</feature>
<dbReference type="HOGENOM" id="CLU_528980_0_0_1"/>
<dbReference type="InterPro" id="IPR014777">
    <property type="entry name" value="4pyrrole_Mease_sub1"/>
</dbReference>
<keyword evidence="5" id="KW-0949">S-adenosyl-L-methionine</keyword>
<evidence type="ECO:0000256" key="6">
    <source>
        <dbReference type="ARBA" id="ARBA00035662"/>
    </source>
</evidence>
<keyword evidence="10" id="KW-1185">Reference proteome</keyword>
<feature type="domain" description="Tetrapyrrole methylase" evidence="8">
    <location>
        <begin position="189"/>
        <end position="263"/>
    </location>
</feature>
<evidence type="ECO:0000256" key="7">
    <source>
        <dbReference type="SAM" id="MobiDB-lite"/>
    </source>
</evidence>
<dbReference type="Pfam" id="PF00590">
    <property type="entry name" value="TP_methylase"/>
    <property type="match status" value="2"/>
</dbReference>
<comment type="subunit">
    <text evidence="1">Homodimer.</text>
</comment>
<proteinExistence type="inferred from homology"/>
<dbReference type="Gene3D" id="3.40.1010.10">
    <property type="entry name" value="Cobalt-precorrin-4 Transmethylase, Domain 1"/>
    <property type="match status" value="1"/>
</dbReference>
<dbReference type="InterPro" id="IPR035996">
    <property type="entry name" value="4pyrrol_Methylase_sf"/>
</dbReference>
<feature type="compositionally biased region" description="Low complexity" evidence="7">
    <location>
        <begin position="434"/>
        <end position="448"/>
    </location>
</feature>
<evidence type="ECO:0000256" key="1">
    <source>
        <dbReference type="ARBA" id="ARBA00011738"/>
    </source>
</evidence>
<reference evidence="9 10" key="1">
    <citation type="submission" date="2014-04" db="EMBL/GenBank/DDBJ databases">
        <title>Evolutionary Origins and Diversification of the Mycorrhizal Mutualists.</title>
        <authorList>
            <consortium name="DOE Joint Genome Institute"/>
            <consortium name="Mycorrhizal Genomics Consortium"/>
            <person name="Kohler A."/>
            <person name="Kuo A."/>
            <person name="Nagy L.G."/>
            <person name="Floudas D."/>
            <person name="Copeland A."/>
            <person name="Barry K.W."/>
            <person name="Cichocki N."/>
            <person name="Veneault-Fourrey C."/>
            <person name="LaButti K."/>
            <person name="Lindquist E.A."/>
            <person name="Lipzen A."/>
            <person name="Lundell T."/>
            <person name="Morin E."/>
            <person name="Murat C."/>
            <person name="Riley R."/>
            <person name="Ohm R."/>
            <person name="Sun H."/>
            <person name="Tunlid A."/>
            <person name="Henrissat B."/>
            <person name="Grigoriev I.V."/>
            <person name="Hibbett D.S."/>
            <person name="Martin F."/>
        </authorList>
    </citation>
    <scope>NUCLEOTIDE SEQUENCE [LARGE SCALE GENOMIC DNA]</scope>
    <source>
        <strain evidence="9 10">FD-317 M1</strain>
    </source>
</reference>
<organism evidence="9 10">
    <name type="scientific">Collybiopsis luxurians FD-317 M1</name>
    <dbReference type="NCBI Taxonomy" id="944289"/>
    <lineage>
        <taxon>Eukaryota</taxon>
        <taxon>Fungi</taxon>
        <taxon>Dikarya</taxon>
        <taxon>Basidiomycota</taxon>
        <taxon>Agaricomycotina</taxon>
        <taxon>Agaricomycetes</taxon>
        <taxon>Agaricomycetidae</taxon>
        <taxon>Agaricales</taxon>
        <taxon>Marasmiineae</taxon>
        <taxon>Omphalotaceae</taxon>
        <taxon>Collybiopsis</taxon>
        <taxon>Collybiopsis luxurians</taxon>
    </lineage>
</organism>
<dbReference type="InterPro" id="IPR050161">
    <property type="entry name" value="Siro_Cobalamin_biosynth"/>
</dbReference>
<dbReference type="GO" id="GO:0032259">
    <property type="term" value="P:methylation"/>
    <property type="evidence" value="ECO:0007669"/>
    <property type="project" value="UniProtKB-KW"/>
</dbReference>
<name>A0A0D0CA23_9AGAR</name>
<evidence type="ECO:0000259" key="8">
    <source>
        <dbReference type="Pfam" id="PF00590"/>
    </source>
</evidence>
<accession>A0A0D0CA23</accession>
<dbReference type="OrthoDB" id="508204at2759"/>
<comment type="similarity">
    <text evidence="6">In the N-terminal section; belongs to the precorrin methyltransferase family.</text>
</comment>
<dbReference type="GO" id="GO:0004851">
    <property type="term" value="F:uroporphyrin-III C-methyltransferase activity"/>
    <property type="evidence" value="ECO:0007669"/>
    <property type="project" value="TreeGrafter"/>
</dbReference>
<keyword evidence="4" id="KW-0808">Transferase</keyword>
<dbReference type="InterPro" id="IPR000878">
    <property type="entry name" value="4pyrrol_Mease"/>
</dbReference>
<dbReference type="AlphaFoldDB" id="A0A0D0CA23"/>
<dbReference type="InterPro" id="IPR014776">
    <property type="entry name" value="4pyrrole_Mease_sub2"/>
</dbReference>
<evidence type="ECO:0000256" key="5">
    <source>
        <dbReference type="ARBA" id="ARBA00022691"/>
    </source>
</evidence>
<dbReference type="Gene3D" id="3.30.950.10">
    <property type="entry name" value="Methyltransferase, Cobalt-precorrin-4 Transmethylase, Domain 2"/>
    <property type="match status" value="1"/>
</dbReference>